<gene>
    <name evidence="2" type="ORF">MANES_05G106600</name>
</gene>
<sequence length="337" mass="37166">MATPPPSPINLCTVLTESKHIINAHSRHFLALSVLFLLPLSFYLSVFPTLQNLLAPSSTLNSKVLLSTSIFLHQHPSNLFTINNLVFSLIFSLFVLVFAPLAVGSITYSVLHGFYGRPVKLLAAIKSAFTSFLPLLITIILTQIIVSVIFFVSGFFLFLVFKAIHLAGFQVEISSPYFIGFSGVVLIVLILVLVYLQLNWSLVGVLVVVESSWWLEPLRRSSYLINGMRGVGLALLLFFEFLVGLLLVISLVSGMTLGIGATNGWKSCAFVVQIVVTSTLLMVLFLYNVAANTVLYMYCKAVHGELAWEIAEELAREYISLPFDDAKVPHLVSVAYT</sequence>
<dbReference type="Proteomes" id="UP000091857">
    <property type="component" value="Chromosome 5"/>
</dbReference>
<feature type="transmembrane region" description="Helical" evidence="1">
    <location>
        <begin position="132"/>
        <end position="161"/>
    </location>
</feature>
<keyword evidence="1" id="KW-0472">Membrane</keyword>
<organism evidence="2 3">
    <name type="scientific">Manihot esculenta</name>
    <name type="common">Cassava</name>
    <name type="synonym">Jatropha manihot</name>
    <dbReference type="NCBI Taxonomy" id="3983"/>
    <lineage>
        <taxon>Eukaryota</taxon>
        <taxon>Viridiplantae</taxon>
        <taxon>Streptophyta</taxon>
        <taxon>Embryophyta</taxon>
        <taxon>Tracheophyta</taxon>
        <taxon>Spermatophyta</taxon>
        <taxon>Magnoliopsida</taxon>
        <taxon>eudicotyledons</taxon>
        <taxon>Gunneridae</taxon>
        <taxon>Pentapetalae</taxon>
        <taxon>rosids</taxon>
        <taxon>fabids</taxon>
        <taxon>Malpighiales</taxon>
        <taxon>Euphorbiaceae</taxon>
        <taxon>Crotonoideae</taxon>
        <taxon>Manihoteae</taxon>
        <taxon>Manihot</taxon>
    </lineage>
</organism>
<dbReference type="Gramene" id="Manes.05G106600.16.v8.1">
    <property type="protein sequence ID" value="Manes.05G106600.16.v8.1.CDS.1"/>
    <property type="gene ID" value="Manes.05G106600.v8.1"/>
</dbReference>
<feature type="transmembrane region" description="Helical" evidence="1">
    <location>
        <begin position="230"/>
        <end position="252"/>
    </location>
</feature>
<dbReference type="EMBL" id="CM004391">
    <property type="protein sequence ID" value="OAY50080.1"/>
    <property type="molecule type" value="Genomic_DNA"/>
</dbReference>
<protein>
    <submittedName>
        <fullName evidence="2">Uncharacterized protein</fullName>
    </submittedName>
</protein>
<feature type="transmembrane region" description="Helical" evidence="1">
    <location>
        <begin position="264"/>
        <end position="287"/>
    </location>
</feature>
<dbReference type="Gramene" id="Manes.05G106600.14.v8.1">
    <property type="protein sequence ID" value="Manes.05G106600.14.v8.1.CDS.1"/>
    <property type="gene ID" value="Manes.05G106600.v8.1"/>
</dbReference>
<evidence type="ECO:0000313" key="3">
    <source>
        <dbReference type="Proteomes" id="UP000091857"/>
    </source>
</evidence>
<evidence type="ECO:0000256" key="1">
    <source>
        <dbReference type="SAM" id="Phobius"/>
    </source>
</evidence>
<dbReference type="Gramene" id="Manes.05G106600.17.v8.1">
    <property type="protein sequence ID" value="Manes.05G106600.17.v8.1.CDS.1"/>
    <property type="gene ID" value="Manes.05G106600.v8.1"/>
</dbReference>
<dbReference type="EMBL" id="CM004391">
    <property type="protein sequence ID" value="OAY50079.1"/>
    <property type="molecule type" value="Genomic_DNA"/>
</dbReference>
<dbReference type="Gramene" id="Manes.05G106600.21.v8.1">
    <property type="protein sequence ID" value="Manes.05G106600.21.v8.1.CDS.1"/>
    <property type="gene ID" value="Manes.05G106600.v8.1"/>
</dbReference>
<keyword evidence="3" id="KW-1185">Reference proteome</keyword>
<dbReference type="OrthoDB" id="1934322at2759"/>
<accession>A0A251KVL8</accession>
<feature type="transmembrane region" description="Helical" evidence="1">
    <location>
        <begin position="85"/>
        <end position="111"/>
    </location>
</feature>
<feature type="transmembrane region" description="Helical" evidence="1">
    <location>
        <begin position="181"/>
        <end position="209"/>
    </location>
</feature>
<dbReference type="AlphaFoldDB" id="A0A251KVL8"/>
<dbReference type="Gramene" id="Manes.05G106600.4.v8.1">
    <property type="protein sequence ID" value="Manes.05G106600.4.v8.1.CDS.1"/>
    <property type="gene ID" value="Manes.05G106600.v8.1"/>
</dbReference>
<reference evidence="2 3" key="1">
    <citation type="submission" date="2016-02" db="EMBL/GenBank/DDBJ databases">
        <title>WGS assembly of Manihot esculenta.</title>
        <authorList>
            <person name="Bredeson J.V."/>
            <person name="Prochnik S.E."/>
            <person name="Lyons J.B."/>
            <person name="Schmutz J."/>
            <person name="Grimwood J."/>
            <person name="Vrebalov J."/>
            <person name="Bart R.S."/>
            <person name="Amuge T."/>
            <person name="Ferguson M.E."/>
            <person name="Green R."/>
            <person name="Putnam N."/>
            <person name="Stites J."/>
            <person name="Rounsley S."/>
            <person name="Rokhsar D.S."/>
        </authorList>
    </citation>
    <scope>NUCLEOTIDE SEQUENCE [LARGE SCALE GENOMIC DNA]</scope>
    <source>
        <strain evidence="3">cv. AM560-2</strain>
        <tissue evidence="2">Leaf</tissue>
    </source>
</reference>
<dbReference type="PANTHER" id="PTHR33133:SF7">
    <property type="entry name" value="F26K24.10 PROTEIN-RELATED"/>
    <property type="match status" value="1"/>
</dbReference>
<dbReference type="Gramene" id="Manes.05G106600.19.v8.1">
    <property type="protein sequence ID" value="Manes.05G106600.19.v8.1.CDS.1"/>
    <property type="gene ID" value="Manes.05G106600.v8.1"/>
</dbReference>
<dbReference type="Gramene" id="Manes.05G106600.18.v8.1">
    <property type="protein sequence ID" value="Manes.05G106600.18.v8.1.CDS.1"/>
    <property type="gene ID" value="Manes.05G106600.v8.1"/>
</dbReference>
<evidence type="ECO:0000313" key="2">
    <source>
        <dbReference type="EMBL" id="OAY50080.1"/>
    </source>
</evidence>
<dbReference type="PANTHER" id="PTHR33133">
    <property type="entry name" value="OS08G0107100 PROTEIN-RELATED"/>
    <property type="match status" value="1"/>
</dbReference>
<proteinExistence type="predicted"/>
<name>A0A251KVL8_MANES</name>
<keyword evidence="1" id="KW-1133">Transmembrane helix</keyword>
<dbReference type="Gramene" id="Manes.05G106600.22.v8.1">
    <property type="protein sequence ID" value="Manes.05G106600.22.v8.1.CDS.1"/>
    <property type="gene ID" value="Manes.05G106600.v8.1"/>
</dbReference>
<feature type="transmembrane region" description="Helical" evidence="1">
    <location>
        <begin position="29"/>
        <end position="50"/>
    </location>
</feature>
<dbReference type="GO" id="GO:0016020">
    <property type="term" value="C:membrane"/>
    <property type="evidence" value="ECO:0000318"/>
    <property type="project" value="GO_Central"/>
</dbReference>
<keyword evidence="1" id="KW-0812">Transmembrane</keyword>
<dbReference type="Gramene" id="Manes.05G106600.15.v8.1">
    <property type="protein sequence ID" value="Manes.05G106600.15.v8.1.CDS.1"/>
    <property type="gene ID" value="Manes.05G106600.v8.1"/>
</dbReference>
<dbReference type="STRING" id="3983.A0A251KVL8"/>
<dbReference type="Gramene" id="Manes.05G106600.20.v8.1">
    <property type="protein sequence ID" value="Manes.05G106600.20.v8.1.CDS.1"/>
    <property type="gene ID" value="Manes.05G106600.v8.1"/>
</dbReference>